<geneLocation type="mitochondrion" evidence="21"/>
<feature type="transmembrane region" description="Helical" evidence="17">
    <location>
        <begin position="151"/>
        <end position="173"/>
    </location>
</feature>
<keyword evidence="11 17" id="KW-1133">Transmembrane helix</keyword>
<keyword evidence="13 17" id="KW-0830">Ubiquinone</keyword>
<feature type="transmembrane region" description="Helical" evidence="17">
    <location>
        <begin position="452"/>
        <end position="471"/>
    </location>
</feature>
<comment type="catalytic activity">
    <reaction evidence="16 17">
        <text>a ubiquinone + NADH + 5 H(+)(in) = a ubiquinol + NAD(+) + 4 H(+)(out)</text>
        <dbReference type="Rhea" id="RHEA:29091"/>
        <dbReference type="Rhea" id="RHEA-COMP:9565"/>
        <dbReference type="Rhea" id="RHEA-COMP:9566"/>
        <dbReference type="ChEBI" id="CHEBI:15378"/>
        <dbReference type="ChEBI" id="CHEBI:16389"/>
        <dbReference type="ChEBI" id="CHEBI:17976"/>
        <dbReference type="ChEBI" id="CHEBI:57540"/>
        <dbReference type="ChEBI" id="CHEBI:57945"/>
        <dbReference type="EC" id="7.1.1.2"/>
    </reaction>
</comment>
<keyword evidence="8" id="KW-0999">Mitochondrion inner membrane</keyword>
<organism evidence="21">
    <name type="scientific">Mezira sp</name>
    <dbReference type="NCBI Taxonomy" id="2931906"/>
    <lineage>
        <taxon>Eukaryota</taxon>
        <taxon>Metazoa</taxon>
        <taxon>Ecdysozoa</taxon>
        <taxon>Arthropoda</taxon>
        <taxon>Hexapoda</taxon>
        <taxon>Insecta</taxon>
        <taxon>Pterygota</taxon>
        <taxon>Neoptera</taxon>
        <taxon>Paraneoptera</taxon>
        <taxon>Hemiptera</taxon>
        <taxon>Heteroptera</taxon>
        <taxon>Panheteroptera</taxon>
        <taxon>Pentatomomorpha</taxon>
        <taxon>Aradoidea</taxon>
        <taxon>Aradidae</taxon>
        <taxon>Mezirinae</taxon>
        <taxon>Mezira</taxon>
    </lineage>
</organism>
<evidence type="ECO:0000259" key="20">
    <source>
        <dbReference type="Pfam" id="PF06455"/>
    </source>
</evidence>
<feature type="transmembrane region" description="Helical" evidence="17">
    <location>
        <begin position="6"/>
        <end position="27"/>
    </location>
</feature>
<dbReference type="GO" id="GO:0042773">
    <property type="term" value="P:ATP synthesis coupled electron transport"/>
    <property type="evidence" value="ECO:0007669"/>
    <property type="project" value="InterPro"/>
</dbReference>
<evidence type="ECO:0000256" key="4">
    <source>
        <dbReference type="ARBA" id="ARBA00021096"/>
    </source>
</evidence>
<dbReference type="InterPro" id="IPR010934">
    <property type="entry name" value="NADH_DH_su5_C"/>
</dbReference>
<evidence type="ECO:0000259" key="18">
    <source>
        <dbReference type="Pfam" id="PF00361"/>
    </source>
</evidence>
<dbReference type="PANTHER" id="PTHR42829:SF2">
    <property type="entry name" value="NADH-UBIQUINONE OXIDOREDUCTASE CHAIN 5"/>
    <property type="match status" value="1"/>
</dbReference>
<dbReference type="InterPro" id="IPR001516">
    <property type="entry name" value="Proton_antipo_N"/>
</dbReference>
<protein>
    <recommendedName>
        <fullName evidence="4 17">NADH-ubiquinone oxidoreductase chain 5</fullName>
        <ecNumber evidence="3 17">7.1.1.2</ecNumber>
    </recommendedName>
</protein>
<comment type="similarity">
    <text evidence="17">Belongs to the complex I subunit 5 family.</text>
</comment>
<feature type="transmembrane region" description="Helical" evidence="17">
    <location>
        <begin position="299"/>
        <end position="318"/>
    </location>
</feature>
<dbReference type="PRINTS" id="PR01434">
    <property type="entry name" value="NADHDHGNASE5"/>
</dbReference>
<name>A0A8T9W3H3_9HEMI</name>
<evidence type="ECO:0000256" key="16">
    <source>
        <dbReference type="ARBA" id="ARBA00049551"/>
    </source>
</evidence>
<keyword evidence="6" id="KW-0679">Respiratory chain</keyword>
<evidence type="ECO:0000256" key="3">
    <source>
        <dbReference type="ARBA" id="ARBA00012944"/>
    </source>
</evidence>
<feature type="domain" description="NADH:quinone oxidoreductase/Mrp antiporter transmembrane" evidence="18">
    <location>
        <begin position="106"/>
        <end position="385"/>
    </location>
</feature>
<dbReference type="Pfam" id="PF00662">
    <property type="entry name" value="Proton_antipo_N"/>
    <property type="match status" value="1"/>
</dbReference>
<dbReference type="PANTHER" id="PTHR42829">
    <property type="entry name" value="NADH-UBIQUINONE OXIDOREDUCTASE CHAIN 5"/>
    <property type="match status" value="1"/>
</dbReference>
<sequence>MMFSLFFLYSMYFFVFGLIFFCCGIFFNLYSYSLFLDYEFFSFNSIIVSMSMYFDDISLLFMGCVLIISSMVVFYSYSYMSSDIFSYRFLYMVVLFVMSMMMLIISPNLLSILLGWDGLGLISYCLVVYFNNFKSYNAGMLTVLTNRLGDVAILISLGLLINWGSFHFIYISGGFLSDWLLSIMIVVASFTKSAQIPFSSWLPAAMAAPTPVSALVHSSTLVTAGVYLLIRFEFVMKVLDLKVFLALSCLTMIMAGVGALLEFDLKKIIALSTLSQLGLMMMILLLGEPLVSFFHLLNHAFFKSLLFLCAGLIIHCISDSQDIRYLSCSLSYLPVTCSCFCISSLSLCGLPYLTGFYSKHSMLNYALGGDSSFMIGLVFYVSLMTTIMYSVRLVYYCFSGHTAVFSVNNYMEDNIMILSMMFLCLMSIFGGSMLGWILLIDFGMIPIMDHSLMVNLLMLMSCLSGYYFSCYSYNSADLSIMKSFLGGMWFLPSFSSYFLYYVMVNCSNKSDKYYGMGWSEYISSGKLISLIKLSSLVEKLLYNNNIKLMLALFLIMFIFMVSF</sequence>
<evidence type="ECO:0000256" key="12">
    <source>
        <dbReference type="ARBA" id="ARBA00023027"/>
    </source>
</evidence>
<dbReference type="InterPro" id="IPR001750">
    <property type="entry name" value="ND/Mrp_TM"/>
</dbReference>
<evidence type="ECO:0000256" key="14">
    <source>
        <dbReference type="ARBA" id="ARBA00023128"/>
    </source>
</evidence>
<dbReference type="GO" id="GO:0008137">
    <property type="term" value="F:NADH dehydrogenase (ubiquinone) activity"/>
    <property type="evidence" value="ECO:0007669"/>
    <property type="project" value="UniProtKB-EC"/>
</dbReference>
<feature type="domain" description="NADH dehydrogenase subunit 5 C-terminal" evidence="20">
    <location>
        <begin position="389"/>
        <end position="561"/>
    </location>
</feature>
<evidence type="ECO:0000256" key="11">
    <source>
        <dbReference type="ARBA" id="ARBA00022989"/>
    </source>
</evidence>
<feature type="transmembrane region" description="Helical" evidence="17">
    <location>
        <begin position="242"/>
        <end position="261"/>
    </location>
</feature>
<feature type="transmembrane region" description="Helical" evidence="17">
    <location>
        <begin position="415"/>
        <end position="440"/>
    </location>
</feature>
<comment type="subcellular location">
    <subcellularLocation>
        <location evidence="2">Mitochondrion inner membrane</location>
        <topology evidence="2">Multi-pass membrane protein</topology>
    </subcellularLocation>
</comment>
<dbReference type="Pfam" id="PF06455">
    <property type="entry name" value="NADH5_C"/>
    <property type="match status" value="1"/>
</dbReference>
<keyword evidence="7 17" id="KW-0812">Transmembrane</keyword>
<evidence type="ECO:0000256" key="7">
    <source>
        <dbReference type="ARBA" id="ARBA00022692"/>
    </source>
</evidence>
<evidence type="ECO:0000256" key="8">
    <source>
        <dbReference type="ARBA" id="ARBA00022792"/>
    </source>
</evidence>
<keyword evidence="5 17" id="KW-0813">Transport</keyword>
<evidence type="ECO:0000256" key="6">
    <source>
        <dbReference type="ARBA" id="ARBA00022660"/>
    </source>
</evidence>
<feature type="transmembrane region" description="Helical" evidence="17">
    <location>
        <begin position="540"/>
        <end position="561"/>
    </location>
</feature>
<feature type="transmembrane region" description="Helical" evidence="17">
    <location>
        <begin position="268"/>
        <end position="287"/>
    </location>
</feature>
<keyword evidence="9" id="KW-1278">Translocase</keyword>
<evidence type="ECO:0000256" key="13">
    <source>
        <dbReference type="ARBA" id="ARBA00023075"/>
    </source>
</evidence>
<feature type="transmembrane region" description="Helical" evidence="17">
    <location>
        <begin position="330"/>
        <end position="353"/>
    </location>
</feature>
<feature type="transmembrane region" description="Helical" evidence="17">
    <location>
        <begin position="59"/>
        <end position="77"/>
    </location>
</feature>
<feature type="transmembrane region" description="Helical" evidence="17">
    <location>
        <begin position="373"/>
        <end position="395"/>
    </location>
</feature>
<feature type="transmembrane region" description="Helical" evidence="17">
    <location>
        <begin position="89"/>
        <end position="106"/>
    </location>
</feature>
<dbReference type="AlphaFoldDB" id="A0A8T9W3H3"/>
<dbReference type="EC" id="7.1.1.2" evidence="3 17"/>
<dbReference type="GO" id="GO:0005743">
    <property type="term" value="C:mitochondrial inner membrane"/>
    <property type="evidence" value="ECO:0007669"/>
    <property type="project" value="UniProtKB-SubCell"/>
</dbReference>
<feature type="transmembrane region" description="Helical" evidence="17">
    <location>
        <begin position="112"/>
        <end position="130"/>
    </location>
</feature>
<evidence type="ECO:0000256" key="10">
    <source>
        <dbReference type="ARBA" id="ARBA00022982"/>
    </source>
</evidence>
<evidence type="ECO:0000259" key="19">
    <source>
        <dbReference type="Pfam" id="PF00662"/>
    </source>
</evidence>
<evidence type="ECO:0000256" key="9">
    <source>
        <dbReference type="ARBA" id="ARBA00022967"/>
    </source>
</evidence>
<keyword evidence="15 17" id="KW-0472">Membrane</keyword>
<accession>A0A8T9W3H3</accession>
<keyword evidence="14 17" id="KW-0496">Mitochondrion</keyword>
<evidence type="ECO:0000256" key="2">
    <source>
        <dbReference type="ARBA" id="ARBA00004448"/>
    </source>
</evidence>
<proteinExistence type="inferred from homology"/>
<feature type="domain" description="NADH-Ubiquinone oxidoreductase (complex I) chain 5 N-terminal" evidence="19">
    <location>
        <begin position="41"/>
        <end position="89"/>
    </location>
</feature>
<dbReference type="GO" id="GO:0015990">
    <property type="term" value="P:electron transport coupled proton transport"/>
    <property type="evidence" value="ECO:0007669"/>
    <property type="project" value="TreeGrafter"/>
</dbReference>
<feature type="transmembrane region" description="Helical" evidence="17">
    <location>
        <begin position="210"/>
        <end position="230"/>
    </location>
</feature>
<feature type="transmembrane region" description="Helical" evidence="17">
    <location>
        <begin position="179"/>
        <end position="198"/>
    </location>
</feature>
<dbReference type="EMBL" id="MW619718">
    <property type="protein sequence ID" value="UPI55293.1"/>
    <property type="molecule type" value="Genomic_DNA"/>
</dbReference>
<comment type="function">
    <text evidence="17">Core subunit of the mitochondrial membrane respiratory chain NADH dehydrogenase (Complex I) which catalyzes electron transfer from NADH through the respiratory chain, using ubiquinone as an electron acceptor. Essential for the catalytic activity and assembly of complex I.</text>
</comment>
<reference evidence="21" key="1">
    <citation type="journal article" date="2022" name="Cladistics">
        <title>Diversification of the phytophagous lineages of true bugs (Insecta: Hemiptera: Heteroptera) shortly after that of the flowering plants.</title>
        <authorList>
            <person name="Ye F."/>
            <person name="Kment P."/>
            <person name="Redei D."/>
            <person name="Luo J.Y."/>
            <person name="Wang Y.H."/>
            <person name="Kuechler S.M."/>
            <person name="Zhang W.W."/>
            <person name="Chen P.P."/>
            <person name="Wu H.Y."/>
            <person name="Wu Y.Z."/>
            <person name="Sun X.Y."/>
            <person name="Ding L."/>
            <person name="Wang Y.R."/>
            <person name="Xie Q."/>
        </authorList>
    </citation>
    <scope>NUCLEOTIDE SEQUENCE</scope>
</reference>
<keyword evidence="12 17" id="KW-0520">NAD</keyword>
<evidence type="ECO:0000256" key="15">
    <source>
        <dbReference type="ARBA" id="ARBA00023136"/>
    </source>
</evidence>
<dbReference type="GO" id="GO:0003954">
    <property type="term" value="F:NADH dehydrogenase activity"/>
    <property type="evidence" value="ECO:0007669"/>
    <property type="project" value="TreeGrafter"/>
</dbReference>
<keyword evidence="10" id="KW-0249">Electron transport</keyword>
<feature type="transmembrane region" description="Helical" evidence="17">
    <location>
        <begin position="483"/>
        <end position="503"/>
    </location>
</feature>
<evidence type="ECO:0000256" key="17">
    <source>
        <dbReference type="RuleBase" id="RU003404"/>
    </source>
</evidence>
<comment type="function">
    <text evidence="1">Core subunit of the mitochondrial membrane respiratory chain NADH dehydrogenase (Complex I) that is believed to belong to the minimal assembly required for catalysis. Complex I functions in the transfer of electrons from NADH to the respiratory chain. The immediate electron acceptor for the enzyme is believed to be ubiquinone.</text>
</comment>
<evidence type="ECO:0000256" key="1">
    <source>
        <dbReference type="ARBA" id="ARBA00003257"/>
    </source>
</evidence>
<dbReference type="Pfam" id="PF00361">
    <property type="entry name" value="Proton_antipo_M"/>
    <property type="match status" value="1"/>
</dbReference>
<dbReference type="InterPro" id="IPR003945">
    <property type="entry name" value="NU5C-like"/>
</dbReference>
<evidence type="ECO:0000313" key="21">
    <source>
        <dbReference type="EMBL" id="UPI55293.1"/>
    </source>
</evidence>
<evidence type="ECO:0000256" key="5">
    <source>
        <dbReference type="ARBA" id="ARBA00022448"/>
    </source>
</evidence>